<dbReference type="AlphaFoldDB" id="A0A6I4UL41"/>
<dbReference type="Proteomes" id="UP000430021">
    <property type="component" value="Unassembled WGS sequence"/>
</dbReference>
<evidence type="ECO:0000256" key="2">
    <source>
        <dbReference type="SAM" id="Phobius"/>
    </source>
</evidence>
<evidence type="ECO:0000256" key="1">
    <source>
        <dbReference type="SAM" id="MobiDB-lite"/>
    </source>
</evidence>
<evidence type="ECO:0000313" key="3">
    <source>
        <dbReference type="EMBL" id="MBB3774217.1"/>
    </source>
</evidence>
<sequence length="705" mass="76252">MSRELNPNHWVAPARQRAAINAVLVWSPVVLVLAGLCWRLGGIGLAAAVLALGGLALGLAARHLASRFDQGWLVRRLNAREARLEDSAGLVFAAADLAPLEQLQAERIAARIEAIDPETLADGWSQRPIIAAWLLGAVALAAIILWPAEASAPPLAAPSQTEAAAPGQPRLTGQRVRIIPPAYTGLPARYAQSLDIRAPMGSRIEWTLAFTPQAKSAALQLVGGQTLPLTLGEEGWSGSLRLDIPSLYHVTAEGNRMSRTAHRLEPITDEPPQVQVIEPASGLVMIQPGQRRWRVVFEASDDYAVDQMAQLTLTTAIGEGENVSFSERSRMVSGTGDPKRRRFVVDLDLAAFGLQPGSDLVAQLTVADTRAPGPQVVRGPGVILRWPGAVPASADGLELMAKQTMPAYFRSQRQVIIDTEALIRERGKLSADDFMVRSDTIGVDQRLLRLRYGQFVGMEAEEAPRRPPLPVAEKDAPAEQAEGEHHDGDGHDHGDAPESPVFGGLGNITAEYGHVHDESEAATLLDPDTRELLKSALDAMWDAELNLRSGQPEKALPFELKALDFIKRVQQASRIYLPRIGSIQPPLDMARRMAGKREGIVAGGASLTPFAIEDAVPATAWRALSSPQAIDLGGLDRWVRTNSARIRDPLAVLAAIDALRGDPASGALREKLRQQLWAVLTRPPAQVRRRHDGGSVGRRYMQGLR</sequence>
<dbReference type="RefSeq" id="WP_160760199.1">
    <property type="nucleotide sequence ID" value="NZ_BAAADZ010000002.1"/>
</dbReference>
<feature type="region of interest" description="Disordered" evidence="1">
    <location>
        <begin position="461"/>
        <end position="503"/>
    </location>
</feature>
<protein>
    <submittedName>
        <fullName evidence="4">DUF4175 domain-containing protein</fullName>
    </submittedName>
</protein>
<dbReference type="EMBL" id="JACICE010000001">
    <property type="protein sequence ID" value="MBB3774217.1"/>
    <property type="molecule type" value="Genomic_DNA"/>
</dbReference>
<feature type="compositionally biased region" description="Basic and acidic residues" evidence="1">
    <location>
        <begin position="472"/>
        <end position="496"/>
    </location>
</feature>
<feature type="transmembrane region" description="Helical" evidence="2">
    <location>
        <begin position="129"/>
        <end position="148"/>
    </location>
</feature>
<keyword evidence="6" id="KW-1185">Reference proteome</keyword>
<accession>A0A6I4UL41</accession>
<evidence type="ECO:0000313" key="6">
    <source>
        <dbReference type="Proteomes" id="UP000548685"/>
    </source>
</evidence>
<evidence type="ECO:0000313" key="5">
    <source>
        <dbReference type="Proteomes" id="UP000430021"/>
    </source>
</evidence>
<dbReference type="Proteomes" id="UP000548685">
    <property type="component" value="Unassembled WGS sequence"/>
</dbReference>
<keyword evidence="2" id="KW-0472">Membrane</keyword>
<organism evidence="4 5">
    <name type="scientific">Erythrobacter ramosus</name>
    <dbReference type="NCBI Taxonomy" id="35811"/>
    <lineage>
        <taxon>Bacteria</taxon>
        <taxon>Pseudomonadati</taxon>
        <taxon>Pseudomonadota</taxon>
        <taxon>Alphaproteobacteria</taxon>
        <taxon>Sphingomonadales</taxon>
        <taxon>Erythrobacteraceae</taxon>
        <taxon>Erythrobacter/Porphyrobacter group</taxon>
        <taxon>Erythrobacter</taxon>
    </lineage>
</organism>
<proteinExistence type="predicted"/>
<comment type="caution">
    <text evidence="4">The sequence shown here is derived from an EMBL/GenBank/DDBJ whole genome shotgun (WGS) entry which is preliminary data.</text>
</comment>
<evidence type="ECO:0000313" key="4">
    <source>
        <dbReference type="EMBL" id="MXP38125.1"/>
    </source>
</evidence>
<feature type="transmembrane region" description="Helical" evidence="2">
    <location>
        <begin position="18"/>
        <end position="36"/>
    </location>
</feature>
<feature type="transmembrane region" description="Helical" evidence="2">
    <location>
        <begin position="42"/>
        <end position="61"/>
    </location>
</feature>
<reference evidence="4 5" key="1">
    <citation type="submission" date="2019-12" db="EMBL/GenBank/DDBJ databases">
        <title>Genomic-based taxomic classification of the family Erythrobacteraceae.</title>
        <authorList>
            <person name="Xu L."/>
        </authorList>
    </citation>
    <scope>NUCLEOTIDE SEQUENCE [LARGE SCALE GENOMIC DNA]</scope>
    <source>
        <strain evidence="4 5">JCM 10282</strain>
    </source>
</reference>
<keyword evidence="2" id="KW-0812">Transmembrane</keyword>
<gene>
    <name evidence="3" type="ORF">FHS52_000160</name>
    <name evidence="4" type="ORF">GRI59_05795</name>
</gene>
<reference evidence="3 6" key="2">
    <citation type="submission" date="2020-08" db="EMBL/GenBank/DDBJ databases">
        <title>Genomic Encyclopedia of Type Strains, Phase IV (KMG-IV): sequencing the most valuable type-strain genomes for metagenomic binning, comparative biology and taxonomic classification.</title>
        <authorList>
            <person name="Goeker M."/>
        </authorList>
    </citation>
    <scope>NUCLEOTIDE SEQUENCE [LARGE SCALE GENOMIC DNA]</scope>
    <source>
        <strain evidence="3 6">DSM 8510</strain>
    </source>
</reference>
<dbReference type="OrthoDB" id="780137at2"/>
<keyword evidence="2" id="KW-1133">Transmembrane helix</keyword>
<name>A0A6I4UL41_9SPHN</name>
<dbReference type="EMBL" id="WTYB01000001">
    <property type="protein sequence ID" value="MXP38125.1"/>
    <property type="molecule type" value="Genomic_DNA"/>
</dbReference>